<gene>
    <name evidence="9" type="primary">mobA</name>
    <name evidence="9" type="ORF">J42TS3_05450</name>
</gene>
<keyword evidence="5" id="KW-0460">Magnesium</keyword>
<keyword evidence="4" id="KW-0547">Nucleotide-binding</keyword>
<keyword evidence="7" id="KW-0501">Molybdenum cofactor biosynthesis</keyword>
<sequence>MGSNKALLPLQGIPVIERLVRELDTVVGRVIIAGGNQPEAYSYLGKEIFSDVYPGSGPLAGLHAGLTAAETPWSLAVACDMPFASREVFEWLVERVRTAEKSSGPEAIIPVVQGRVQPLLAAYRRNVLPGLEKELQAGSLKMTRWTEGLHAEYADGAEIAAATGLPLEQIPFNMNRPDDYRQALDWLDRDHKGNA</sequence>
<comment type="caution">
    <text evidence="9">The sequence shown here is derived from an EMBL/GenBank/DDBJ whole genome shotgun (WGS) entry which is preliminary data.</text>
</comment>
<dbReference type="Proteomes" id="UP000679992">
    <property type="component" value="Unassembled WGS sequence"/>
</dbReference>
<dbReference type="Pfam" id="PF12804">
    <property type="entry name" value="NTP_transf_3"/>
    <property type="match status" value="1"/>
</dbReference>
<dbReference type="Gene3D" id="3.90.550.10">
    <property type="entry name" value="Spore Coat Polysaccharide Biosynthesis Protein SpsA, Chain A"/>
    <property type="match status" value="1"/>
</dbReference>
<keyword evidence="3" id="KW-0479">Metal-binding</keyword>
<dbReference type="PANTHER" id="PTHR19136:SF81">
    <property type="entry name" value="MOLYBDENUM COFACTOR GUANYLYLTRANSFERASE"/>
    <property type="match status" value="1"/>
</dbReference>
<dbReference type="InterPro" id="IPR029044">
    <property type="entry name" value="Nucleotide-diphossugar_trans"/>
</dbReference>
<name>A0ABQ4M686_9BACL</name>
<evidence type="ECO:0000256" key="7">
    <source>
        <dbReference type="ARBA" id="ARBA00023150"/>
    </source>
</evidence>
<evidence type="ECO:0000256" key="6">
    <source>
        <dbReference type="ARBA" id="ARBA00023134"/>
    </source>
</evidence>
<evidence type="ECO:0000259" key="8">
    <source>
        <dbReference type="Pfam" id="PF12804"/>
    </source>
</evidence>
<evidence type="ECO:0000313" key="9">
    <source>
        <dbReference type="EMBL" id="GIP51510.1"/>
    </source>
</evidence>
<dbReference type="EMBL" id="BOSL01000001">
    <property type="protein sequence ID" value="GIP51510.1"/>
    <property type="molecule type" value="Genomic_DNA"/>
</dbReference>
<keyword evidence="10" id="KW-1185">Reference proteome</keyword>
<organism evidence="9 10">
    <name type="scientific">Paenibacillus vini</name>
    <dbReference type="NCBI Taxonomy" id="1476024"/>
    <lineage>
        <taxon>Bacteria</taxon>
        <taxon>Bacillati</taxon>
        <taxon>Bacillota</taxon>
        <taxon>Bacilli</taxon>
        <taxon>Bacillales</taxon>
        <taxon>Paenibacillaceae</taxon>
        <taxon>Paenibacillus</taxon>
    </lineage>
</organism>
<dbReference type="CDD" id="cd02503">
    <property type="entry name" value="MobA"/>
    <property type="match status" value="1"/>
</dbReference>
<reference evidence="9 10" key="1">
    <citation type="submission" date="2021-03" db="EMBL/GenBank/DDBJ databases">
        <title>Antimicrobial resistance genes in bacteria isolated from Japanese honey, and their potential for conferring macrolide and lincosamide resistance in the American foulbrood pathogen Paenibacillus larvae.</title>
        <authorList>
            <person name="Okamoto M."/>
            <person name="Kumagai M."/>
            <person name="Kanamori H."/>
            <person name="Takamatsu D."/>
        </authorList>
    </citation>
    <scope>NUCLEOTIDE SEQUENCE [LARGE SCALE GENOMIC DNA]</scope>
    <source>
        <strain evidence="9 10">J42TS3</strain>
    </source>
</reference>
<evidence type="ECO:0000256" key="1">
    <source>
        <dbReference type="ARBA" id="ARBA00022490"/>
    </source>
</evidence>
<evidence type="ECO:0000256" key="5">
    <source>
        <dbReference type="ARBA" id="ARBA00022842"/>
    </source>
</evidence>
<evidence type="ECO:0000313" key="10">
    <source>
        <dbReference type="Proteomes" id="UP000679992"/>
    </source>
</evidence>
<dbReference type="InterPro" id="IPR013482">
    <property type="entry name" value="Molybde_CF_guanTrfase"/>
</dbReference>
<protein>
    <submittedName>
        <fullName evidence="9">Molybdenum cofactor guanylyltransferase</fullName>
    </submittedName>
</protein>
<keyword evidence="6" id="KW-0342">GTP-binding</keyword>
<keyword evidence="2" id="KW-0808">Transferase</keyword>
<dbReference type="PANTHER" id="PTHR19136">
    <property type="entry name" value="MOLYBDENUM COFACTOR GUANYLYLTRANSFERASE"/>
    <property type="match status" value="1"/>
</dbReference>
<accession>A0ABQ4M686</accession>
<proteinExistence type="predicted"/>
<dbReference type="SUPFAM" id="SSF53448">
    <property type="entry name" value="Nucleotide-diphospho-sugar transferases"/>
    <property type="match status" value="1"/>
</dbReference>
<evidence type="ECO:0000256" key="4">
    <source>
        <dbReference type="ARBA" id="ARBA00022741"/>
    </source>
</evidence>
<evidence type="ECO:0000256" key="2">
    <source>
        <dbReference type="ARBA" id="ARBA00022679"/>
    </source>
</evidence>
<dbReference type="GO" id="GO:0016779">
    <property type="term" value="F:nucleotidyltransferase activity"/>
    <property type="evidence" value="ECO:0007669"/>
    <property type="project" value="UniProtKB-KW"/>
</dbReference>
<keyword evidence="9" id="KW-0548">Nucleotidyltransferase</keyword>
<keyword evidence="1" id="KW-0963">Cytoplasm</keyword>
<feature type="domain" description="MobA-like NTP transferase" evidence="8">
    <location>
        <begin position="1"/>
        <end position="139"/>
    </location>
</feature>
<dbReference type="InterPro" id="IPR025877">
    <property type="entry name" value="MobA-like_NTP_Trfase"/>
</dbReference>
<evidence type="ECO:0000256" key="3">
    <source>
        <dbReference type="ARBA" id="ARBA00022723"/>
    </source>
</evidence>